<name>A0AAW9QGS7_9BURK</name>
<keyword evidence="2" id="KW-0472">Membrane</keyword>
<dbReference type="Proteomes" id="UP001336250">
    <property type="component" value="Unassembled WGS sequence"/>
</dbReference>
<reference evidence="3 4" key="1">
    <citation type="submission" date="2024-02" db="EMBL/GenBank/DDBJ databases">
        <title>Genome sequence of Aquincola sp. MAHUQ-54.</title>
        <authorList>
            <person name="Huq M.A."/>
        </authorList>
    </citation>
    <scope>NUCLEOTIDE SEQUENCE [LARGE SCALE GENOMIC DNA]</scope>
    <source>
        <strain evidence="3 4">MAHUQ-54</strain>
    </source>
</reference>
<organism evidence="3 4">
    <name type="scientific">Aquincola agrisoli</name>
    <dbReference type="NCBI Taxonomy" id="3119538"/>
    <lineage>
        <taxon>Bacteria</taxon>
        <taxon>Pseudomonadati</taxon>
        <taxon>Pseudomonadota</taxon>
        <taxon>Betaproteobacteria</taxon>
        <taxon>Burkholderiales</taxon>
        <taxon>Sphaerotilaceae</taxon>
        <taxon>Aquincola</taxon>
    </lineage>
</organism>
<feature type="compositionally biased region" description="Low complexity" evidence="1">
    <location>
        <begin position="1"/>
        <end position="14"/>
    </location>
</feature>
<sequence length="128" mass="13601">MVSPASATPSKSATDIADQAARTADGAIRSTQRVANESLDQLSDKIHELRDSAVPAINRLANEAESLARRGLDSVRERTAQIRDGAVRVSDNTVGYIKDEPVKSMLIAAATGAALMALVSLISRSRRD</sequence>
<keyword evidence="4" id="KW-1185">Reference proteome</keyword>
<protein>
    <recommendedName>
        <fullName evidence="5">ElaB/YqjD/DUF883 family membrane-anchored ribosome-binding protein</fullName>
    </recommendedName>
</protein>
<dbReference type="EMBL" id="JAZIBG010000028">
    <property type="protein sequence ID" value="MEF7614622.1"/>
    <property type="molecule type" value="Genomic_DNA"/>
</dbReference>
<evidence type="ECO:0000313" key="4">
    <source>
        <dbReference type="Proteomes" id="UP001336250"/>
    </source>
</evidence>
<evidence type="ECO:0000256" key="1">
    <source>
        <dbReference type="SAM" id="MobiDB-lite"/>
    </source>
</evidence>
<accession>A0AAW9QGS7</accession>
<dbReference type="RefSeq" id="WP_332289650.1">
    <property type="nucleotide sequence ID" value="NZ_JAZIBG010000028.1"/>
</dbReference>
<dbReference type="AlphaFoldDB" id="A0AAW9QGS7"/>
<evidence type="ECO:0000313" key="3">
    <source>
        <dbReference type="EMBL" id="MEF7614622.1"/>
    </source>
</evidence>
<keyword evidence="2" id="KW-0812">Transmembrane</keyword>
<comment type="caution">
    <text evidence="3">The sequence shown here is derived from an EMBL/GenBank/DDBJ whole genome shotgun (WGS) entry which is preliminary data.</text>
</comment>
<feature type="region of interest" description="Disordered" evidence="1">
    <location>
        <begin position="1"/>
        <end position="32"/>
    </location>
</feature>
<evidence type="ECO:0008006" key="5">
    <source>
        <dbReference type="Google" id="ProtNLM"/>
    </source>
</evidence>
<gene>
    <name evidence="3" type="ORF">V4F39_11940</name>
</gene>
<feature type="transmembrane region" description="Helical" evidence="2">
    <location>
        <begin position="105"/>
        <end position="123"/>
    </location>
</feature>
<proteinExistence type="predicted"/>
<evidence type="ECO:0000256" key="2">
    <source>
        <dbReference type="SAM" id="Phobius"/>
    </source>
</evidence>
<keyword evidence="2" id="KW-1133">Transmembrane helix</keyword>